<protein>
    <submittedName>
        <fullName evidence="9">MotA/TolQ/ExbB proton channel family protein</fullName>
    </submittedName>
</protein>
<dbReference type="EMBL" id="DRLD01000092">
    <property type="protein sequence ID" value="HED09694.1"/>
    <property type="molecule type" value="Genomic_DNA"/>
</dbReference>
<keyword evidence="4 7" id="KW-1133">Transmembrane helix</keyword>
<organism evidence="9">
    <name type="scientific">Caldithrix abyssi</name>
    <dbReference type="NCBI Taxonomy" id="187145"/>
    <lineage>
        <taxon>Bacteria</taxon>
        <taxon>Pseudomonadati</taxon>
        <taxon>Calditrichota</taxon>
        <taxon>Calditrichia</taxon>
        <taxon>Calditrichales</taxon>
        <taxon>Calditrichaceae</taxon>
        <taxon>Caldithrix</taxon>
    </lineage>
</organism>
<feature type="domain" description="MotA/TolQ/ExbB proton channel" evidence="8">
    <location>
        <begin position="85"/>
        <end position="205"/>
    </location>
</feature>
<proteinExistence type="inferred from homology"/>
<dbReference type="PANTHER" id="PTHR30625">
    <property type="entry name" value="PROTEIN TOLQ"/>
    <property type="match status" value="1"/>
</dbReference>
<comment type="caution">
    <text evidence="9">The sequence shown here is derived from an EMBL/GenBank/DDBJ whole genome shotgun (WGS) entry which is preliminary data.</text>
</comment>
<dbReference type="Proteomes" id="UP000886005">
    <property type="component" value="Unassembled WGS sequence"/>
</dbReference>
<dbReference type="PANTHER" id="PTHR30625:SF11">
    <property type="entry name" value="MOTA_TOLQ_EXBB PROTON CHANNEL DOMAIN-CONTAINING PROTEIN"/>
    <property type="match status" value="1"/>
</dbReference>
<dbReference type="GO" id="GO:0017038">
    <property type="term" value="P:protein import"/>
    <property type="evidence" value="ECO:0007669"/>
    <property type="project" value="TreeGrafter"/>
</dbReference>
<evidence type="ECO:0000256" key="1">
    <source>
        <dbReference type="ARBA" id="ARBA00004651"/>
    </source>
</evidence>
<dbReference type="AlphaFoldDB" id="A0A7V1LKK1"/>
<dbReference type="Pfam" id="PF01618">
    <property type="entry name" value="MotA_ExbB"/>
    <property type="match status" value="1"/>
</dbReference>
<feature type="transmembrane region" description="Helical" evidence="7">
    <location>
        <begin position="127"/>
        <end position="152"/>
    </location>
</feature>
<keyword evidence="3 7" id="KW-0812">Transmembrane</keyword>
<evidence type="ECO:0000256" key="5">
    <source>
        <dbReference type="ARBA" id="ARBA00023136"/>
    </source>
</evidence>
<reference evidence="9" key="1">
    <citation type="journal article" date="2020" name="mSystems">
        <title>Genome- and Community-Level Interaction Insights into Carbon Utilization and Element Cycling Functions of Hydrothermarchaeota in Hydrothermal Sediment.</title>
        <authorList>
            <person name="Zhou Z."/>
            <person name="Liu Y."/>
            <person name="Xu W."/>
            <person name="Pan J."/>
            <person name="Luo Z.H."/>
            <person name="Li M."/>
        </authorList>
    </citation>
    <scope>NUCLEOTIDE SEQUENCE [LARGE SCALE GENOMIC DNA]</scope>
    <source>
        <strain evidence="9">HyVt-456</strain>
    </source>
</reference>
<evidence type="ECO:0000313" key="9">
    <source>
        <dbReference type="EMBL" id="HED09694.1"/>
    </source>
</evidence>
<comment type="subcellular location">
    <subcellularLocation>
        <location evidence="1">Cell membrane</location>
        <topology evidence="1">Multi-pass membrane protein</topology>
    </subcellularLocation>
    <subcellularLocation>
        <location evidence="6">Membrane</location>
        <topology evidence="6">Multi-pass membrane protein</topology>
    </subcellularLocation>
</comment>
<keyword evidence="5 7" id="KW-0472">Membrane</keyword>
<keyword evidence="2" id="KW-1003">Cell membrane</keyword>
<evidence type="ECO:0000259" key="8">
    <source>
        <dbReference type="Pfam" id="PF01618"/>
    </source>
</evidence>
<feature type="transmembrane region" description="Helical" evidence="7">
    <location>
        <begin position="20"/>
        <end position="44"/>
    </location>
</feature>
<dbReference type="InterPro" id="IPR002898">
    <property type="entry name" value="MotA_ExbB_proton_chnl"/>
</dbReference>
<dbReference type="GO" id="GO:0005886">
    <property type="term" value="C:plasma membrane"/>
    <property type="evidence" value="ECO:0007669"/>
    <property type="project" value="UniProtKB-SubCell"/>
</dbReference>
<evidence type="ECO:0000256" key="4">
    <source>
        <dbReference type="ARBA" id="ARBA00022989"/>
    </source>
</evidence>
<accession>A0A7V1LKK1</accession>
<keyword evidence="6" id="KW-0653">Protein transport</keyword>
<sequence>MVFLNQFGKAFSWSEPGSFYMYFIALFGAIAAAIAIERVYYIMVRSNVNADKFMAEIRKLVAGGNIERAIELCEKGKQKALPFVVLRGLKRANESETLDFRAIQNAVDEGTLEVIPKLKERTNYLSMLANVATLTGLMGTIYGLILSFASVAAEGIPESEKSKLLANGISTAMNTTIFGLMVAIPTLVVYTVISSRTSKIIDELDEHLVKLINLITGNR</sequence>
<comment type="similarity">
    <text evidence="6">Belongs to the exbB/tolQ family.</text>
</comment>
<gene>
    <name evidence="9" type="ORF">ENJ10_03315</name>
</gene>
<dbReference type="InterPro" id="IPR050790">
    <property type="entry name" value="ExbB/TolQ_transport"/>
</dbReference>
<feature type="transmembrane region" description="Helical" evidence="7">
    <location>
        <begin position="172"/>
        <end position="193"/>
    </location>
</feature>
<evidence type="ECO:0000256" key="2">
    <source>
        <dbReference type="ARBA" id="ARBA00022475"/>
    </source>
</evidence>
<evidence type="ECO:0000256" key="7">
    <source>
        <dbReference type="SAM" id="Phobius"/>
    </source>
</evidence>
<evidence type="ECO:0000256" key="3">
    <source>
        <dbReference type="ARBA" id="ARBA00022692"/>
    </source>
</evidence>
<keyword evidence="6" id="KW-0813">Transport</keyword>
<name>A0A7V1LKK1_CALAY</name>
<evidence type="ECO:0000256" key="6">
    <source>
        <dbReference type="RuleBase" id="RU004057"/>
    </source>
</evidence>